<dbReference type="Proteomes" id="UP000259173">
    <property type="component" value="Unassembled WGS sequence"/>
</dbReference>
<accession>A0A3B9L316</accession>
<evidence type="ECO:0000313" key="3">
    <source>
        <dbReference type="EMBL" id="HAE95256.1"/>
    </source>
</evidence>
<reference evidence="3 4" key="1">
    <citation type="journal article" date="2018" name="Nat. Biotechnol.">
        <title>A standardized bacterial taxonomy based on genome phylogeny substantially revises the tree of life.</title>
        <authorList>
            <person name="Parks D.H."/>
            <person name="Chuvochina M."/>
            <person name="Waite D.W."/>
            <person name="Rinke C."/>
            <person name="Skarshewski A."/>
            <person name="Chaumeil P.A."/>
            <person name="Hugenholtz P."/>
        </authorList>
    </citation>
    <scope>NUCLEOTIDE SEQUENCE [LARGE SCALE GENOMIC DNA]</scope>
    <source>
        <strain evidence="3">UBA8557</strain>
    </source>
</reference>
<dbReference type="SMART" id="SM00471">
    <property type="entry name" value="HDc"/>
    <property type="match status" value="1"/>
</dbReference>
<dbReference type="GO" id="GO:0016787">
    <property type="term" value="F:hydrolase activity"/>
    <property type="evidence" value="ECO:0007669"/>
    <property type="project" value="UniProtKB-KW"/>
</dbReference>
<keyword evidence="3" id="KW-0378">Hydrolase</keyword>
<dbReference type="GO" id="GO:0005886">
    <property type="term" value="C:plasma membrane"/>
    <property type="evidence" value="ECO:0007669"/>
    <property type="project" value="TreeGrafter"/>
</dbReference>
<dbReference type="PROSITE" id="PS51831">
    <property type="entry name" value="HD"/>
    <property type="match status" value="1"/>
</dbReference>
<comment type="caution">
    <text evidence="3">The sequence shown here is derived from an EMBL/GenBank/DDBJ whole genome shotgun (WGS) entry which is preliminary data.</text>
</comment>
<dbReference type="PANTHER" id="PTHR21262:SF31">
    <property type="entry name" value="GTP PYROPHOSPHOKINASE"/>
    <property type="match status" value="1"/>
</dbReference>
<dbReference type="InterPro" id="IPR003607">
    <property type="entry name" value="HD/PDEase_dom"/>
</dbReference>
<feature type="region of interest" description="Disordered" evidence="1">
    <location>
        <begin position="1"/>
        <end position="31"/>
    </location>
</feature>
<dbReference type="Pfam" id="PF13328">
    <property type="entry name" value="HD_4"/>
    <property type="match status" value="1"/>
</dbReference>
<dbReference type="AlphaFoldDB" id="A0A3B9L316"/>
<sequence length="171" mass="18613">MDGSTLSAKDEGAGDTAGAETTAAEKPEPREVLTRAQLISKVRAYHPRVKSELLGAAYDFAKKHHGEQMRDSGDAYYSHPVEVASLLADVKLDEITIVAGLLHDVVEDTEIDIGDVEVRFGADVAELVDGVTKLDKLEYSSKELAQAENFQKFILATTSDIRVLLVKLADR</sequence>
<dbReference type="Gene3D" id="1.10.3210.10">
    <property type="entry name" value="Hypothetical protein af1432"/>
    <property type="match status" value="1"/>
</dbReference>
<evidence type="ECO:0000313" key="4">
    <source>
        <dbReference type="Proteomes" id="UP000259173"/>
    </source>
</evidence>
<proteinExistence type="predicted"/>
<dbReference type="EMBL" id="DMBR01000360">
    <property type="protein sequence ID" value="HAE95256.1"/>
    <property type="molecule type" value="Genomic_DNA"/>
</dbReference>
<dbReference type="InterPro" id="IPR006674">
    <property type="entry name" value="HD_domain"/>
</dbReference>
<evidence type="ECO:0000256" key="1">
    <source>
        <dbReference type="SAM" id="MobiDB-lite"/>
    </source>
</evidence>
<dbReference type="SUPFAM" id="SSF109604">
    <property type="entry name" value="HD-domain/PDEase-like"/>
    <property type="match status" value="1"/>
</dbReference>
<gene>
    <name evidence="3" type="ORF">DCG65_11900</name>
</gene>
<protein>
    <submittedName>
        <fullName evidence="3">Bifunctional (P)ppGpp synthetase/guanosine-3',5'-bis(Diphosphate) 3'-pyrophosphohydrolase</fullName>
    </submittedName>
</protein>
<feature type="non-terminal residue" evidence="3">
    <location>
        <position position="171"/>
    </location>
</feature>
<feature type="domain" description="HD" evidence="2">
    <location>
        <begin position="76"/>
        <end position="171"/>
    </location>
</feature>
<organism evidence="3 4">
    <name type="scientific">Hyphomonas atlantica</name>
    <dbReference type="NCBI Taxonomy" id="1280948"/>
    <lineage>
        <taxon>Bacteria</taxon>
        <taxon>Pseudomonadati</taxon>
        <taxon>Pseudomonadota</taxon>
        <taxon>Alphaproteobacteria</taxon>
        <taxon>Hyphomonadales</taxon>
        <taxon>Hyphomonadaceae</taxon>
        <taxon>Hyphomonas</taxon>
    </lineage>
</organism>
<dbReference type="PANTHER" id="PTHR21262">
    <property type="entry name" value="GUANOSINE-3',5'-BIS DIPHOSPHATE 3'-PYROPHOSPHOHYDROLASE"/>
    <property type="match status" value="1"/>
</dbReference>
<evidence type="ECO:0000259" key="2">
    <source>
        <dbReference type="PROSITE" id="PS51831"/>
    </source>
</evidence>
<name>A0A3B9L316_9PROT</name>